<proteinExistence type="predicted"/>
<comment type="caution">
    <text evidence="1">The sequence shown here is derived from an EMBL/GenBank/DDBJ whole genome shotgun (WGS) entry which is preliminary data.</text>
</comment>
<dbReference type="AlphaFoldDB" id="A0AAD5QFH2"/>
<reference evidence="1" key="1">
    <citation type="submission" date="2021-06" db="EMBL/GenBank/DDBJ databases">
        <title>Parelaphostrongylus tenuis whole genome reference sequence.</title>
        <authorList>
            <person name="Garwood T.J."/>
            <person name="Larsen P.A."/>
            <person name="Fountain-Jones N.M."/>
            <person name="Garbe J.R."/>
            <person name="Macchietto M.G."/>
            <person name="Kania S.A."/>
            <person name="Gerhold R.W."/>
            <person name="Richards J.E."/>
            <person name="Wolf T.M."/>
        </authorList>
    </citation>
    <scope>NUCLEOTIDE SEQUENCE</scope>
    <source>
        <strain evidence="1">MNPRO001-30</strain>
        <tissue evidence="1">Meninges</tissue>
    </source>
</reference>
<evidence type="ECO:0000313" key="2">
    <source>
        <dbReference type="Proteomes" id="UP001196413"/>
    </source>
</evidence>
<sequence length="61" mass="7248">MLRCKQIVEYFMKADIDGLEMEVLDKIYDGKDKVKVRLTHSKGRELCIPDYFVQKHLISMQ</sequence>
<gene>
    <name evidence="1" type="ORF">KIN20_005865</name>
</gene>
<accession>A0AAD5QFH2</accession>
<keyword evidence="2" id="KW-1185">Reference proteome</keyword>
<dbReference type="EMBL" id="JAHQIW010000805">
    <property type="protein sequence ID" value="KAJ1350143.1"/>
    <property type="molecule type" value="Genomic_DNA"/>
</dbReference>
<evidence type="ECO:0000313" key="1">
    <source>
        <dbReference type="EMBL" id="KAJ1350143.1"/>
    </source>
</evidence>
<dbReference type="Proteomes" id="UP001196413">
    <property type="component" value="Unassembled WGS sequence"/>
</dbReference>
<protein>
    <submittedName>
        <fullName evidence="1">Uncharacterized protein</fullName>
    </submittedName>
</protein>
<name>A0AAD5QFH2_PARTN</name>
<organism evidence="1 2">
    <name type="scientific">Parelaphostrongylus tenuis</name>
    <name type="common">Meningeal worm</name>
    <dbReference type="NCBI Taxonomy" id="148309"/>
    <lineage>
        <taxon>Eukaryota</taxon>
        <taxon>Metazoa</taxon>
        <taxon>Ecdysozoa</taxon>
        <taxon>Nematoda</taxon>
        <taxon>Chromadorea</taxon>
        <taxon>Rhabditida</taxon>
        <taxon>Rhabditina</taxon>
        <taxon>Rhabditomorpha</taxon>
        <taxon>Strongyloidea</taxon>
        <taxon>Metastrongylidae</taxon>
        <taxon>Parelaphostrongylus</taxon>
    </lineage>
</organism>